<dbReference type="GO" id="GO:0009887">
    <property type="term" value="P:animal organ morphogenesis"/>
    <property type="evidence" value="ECO:0007669"/>
    <property type="project" value="TreeGrafter"/>
</dbReference>
<dbReference type="PANTHER" id="PTHR24332:SF16">
    <property type="entry name" value="HOMEOBOX PROTEIN CDX-1"/>
    <property type="match status" value="1"/>
</dbReference>
<dbReference type="PANTHER" id="PTHR24332">
    <property type="entry name" value="HOMEOBOX PROTEIN CDX"/>
    <property type="match status" value="1"/>
</dbReference>
<dbReference type="STRING" id="1676925.ENSPKIP00000028321"/>
<organism evidence="4 5">
    <name type="scientific">Paramormyrops kingsleyae</name>
    <dbReference type="NCBI Taxonomy" id="1676925"/>
    <lineage>
        <taxon>Eukaryota</taxon>
        <taxon>Metazoa</taxon>
        <taxon>Chordata</taxon>
        <taxon>Craniata</taxon>
        <taxon>Vertebrata</taxon>
        <taxon>Euteleostomi</taxon>
        <taxon>Actinopterygii</taxon>
        <taxon>Neopterygii</taxon>
        <taxon>Teleostei</taxon>
        <taxon>Osteoglossocephala</taxon>
        <taxon>Osteoglossomorpha</taxon>
        <taxon>Osteoglossiformes</taxon>
        <taxon>Mormyridae</taxon>
        <taxon>Paramormyrops</taxon>
    </lineage>
</organism>
<dbReference type="GO" id="GO:0009948">
    <property type="term" value="P:anterior/posterior axis specification"/>
    <property type="evidence" value="ECO:0007669"/>
    <property type="project" value="TreeGrafter"/>
</dbReference>
<dbReference type="GO" id="GO:0005634">
    <property type="term" value="C:nucleus"/>
    <property type="evidence" value="ECO:0007669"/>
    <property type="project" value="UniProtKB-SubCell"/>
</dbReference>
<feature type="region of interest" description="Disordered" evidence="2">
    <location>
        <begin position="52"/>
        <end position="89"/>
    </location>
</feature>
<keyword evidence="5" id="KW-1185">Reference proteome</keyword>
<comment type="subcellular location">
    <subcellularLocation>
        <location evidence="1">Nucleus</location>
    </subcellularLocation>
</comment>
<dbReference type="InterPro" id="IPR006820">
    <property type="entry name" value="Caudal_activation_dom"/>
</dbReference>
<dbReference type="InterPro" id="IPR047152">
    <property type="entry name" value="Caudal_homeobox"/>
</dbReference>
<reference evidence="4" key="1">
    <citation type="submission" date="2025-08" db="UniProtKB">
        <authorList>
            <consortium name="Ensembl"/>
        </authorList>
    </citation>
    <scope>IDENTIFICATION</scope>
</reference>
<dbReference type="Proteomes" id="UP000261540">
    <property type="component" value="Unplaced"/>
</dbReference>
<reference evidence="4" key="2">
    <citation type="submission" date="2025-09" db="UniProtKB">
        <authorList>
            <consortium name="Ensembl"/>
        </authorList>
    </citation>
    <scope>IDENTIFICATION</scope>
</reference>
<dbReference type="GeneTree" id="ENSGT00940000164078"/>
<accession>A0A3B3SEA9</accession>
<evidence type="ECO:0000256" key="1">
    <source>
        <dbReference type="ARBA" id="ARBA00004123"/>
    </source>
</evidence>
<proteinExistence type="predicted"/>
<evidence type="ECO:0000259" key="3">
    <source>
        <dbReference type="Pfam" id="PF04731"/>
    </source>
</evidence>
<name>A0A3B3SEA9_9TELE</name>
<dbReference type="Pfam" id="PF04731">
    <property type="entry name" value="Caudal_act"/>
    <property type="match status" value="1"/>
</dbReference>
<protein>
    <submittedName>
        <fullName evidence="4">Caudal type homeobox 1 b</fullName>
    </submittedName>
</protein>
<dbReference type="GO" id="GO:0003700">
    <property type="term" value="F:DNA-binding transcription factor activity"/>
    <property type="evidence" value="ECO:0007669"/>
    <property type="project" value="TreeGrafter"/>
</dbReference>
<dbReference type="AlphaFoldDB" id="A0A3B3SEA9"/>
<dbReference type="GO" id="GO:0030154">
    <property type="term" value="P:cell differentiation"/>
    <property type="evidence" value="ECO:0007669"/>
    <property type="project" value="TreeGrafter"/>
</dbReference>
<evidence type="ECO:0000256" key="2">
    <source>
        <dbReference type="SAM" id="MobiDB-lite"/>
    </source>
</evidence>
<dbReference type="GO" id="GO:0006357">
    <property type="term" value="P:regulation of transcription by RNA polymerase II"/>
    <property type="evidence" value="ECO:0007669"/>
    <property type="project" value="TreeGrafter"/>
</dbReference>
<dbReference type="Ensembl" id="ENSPKIT00000009099.1">
    <property type="protein sequence ID" value="ENSPKIP00000028321.1"/>
    <property type="gene ID" value="ENSPKIG00000010014.1"/>
</dbReference>
<dbReference type="GO" id="GO:0000977">
    <property type="term" value="F:RNA polymerase II transcription regulatory region sequence-specific DNA binding"/>
    <property type="evidence" value="ECO:0007669"/>
    <property type="project" value="TreeGrafter"/>
</dbReference>
<evidence type="ECO:0000313" key="4">
    <source>
        <dbReference type="Ensembl" id="ENSPKIP00000028321.1"/>
    </source>
</evidence>
<evidence type="ECO:0000313" key="5">
    <source>
        <dbReference type="Proteomes" id="UP000261540"/>
    </source>
</evidence>
<sequence>TWDTPITVYTGMYSNSVRHSSLNLNHQNYVPAPPQYTDFTGYHHVPGISNDSHHSQATGTWNPTYAPPREEWSHYGAGTGPSTSNPGQISFNTPEFTAVQPQSQGLFPPAINAPVGQLSPNSQRRNPYEWMRRSATPCNPGNAPGQDLHNNTIITDLCKTIIIILLVRVQRRRQYKRKLIRNSVRGFALSLKPKITLPIYLSCRSSVLLSIVISGRSCLVNCPPTCYLLLLSCSKAGITWCSQNFEVLRRFVSSIFFQAGSF</sequence>
<feature type="compositionally biased region" description="Polar residues" evidence="2">
    <location>
        <begin position="80"/>
        <end position="89"/>
    </location>
</feature>
<feature type="domain" description="Caudal-like activation" evidence="3">
    <location>
        <begin position="12"/>
        <end position="139"/>
    </location>
</feature>